<reference evidence="2 3" key="1">
    <citation type="submission" date="2018-05" db="EMBL/GenBank/DDBJ databases">
        <title>Lujinxingia marina gen. nov. sp. nov., a new facultative anaerobic member of the class Deltaproteobacteria, and proposal of Lujinxingaceae fam. nov.</title>
        <authorList>
            <person name="Li C.-M."/>
        </authorList>
    </citation>
    <scope>NUCLEOTIDE SEQUENCE [LARGE SCALE GENOMIC DNA]</scope>
    <source>
        <strain evidence="2 3">B210</strain>
    </source>
</reference>
<protein>
    <submittedName>
        <fullName evidence="2">Uncharacterized protein</fullName>
    </submittedName>
</protein>
<dbReference type="Proteomes" id="UP000249169">
    <property type="component" value="Unassembled WGS sequence"/>
</dbReference>
<name>A0A328C7R7_9DELT</name>
<proteinExistence type="predicted"/>
<dbReference type="EMBL" id="QHKO01000006">
    <property type="protein sequence ID" value="RAL21175.1"/>
    <property type="molecule type" value="Genomic_DNA"/>
</dbReference>
<accession>A0A328C7R7</accession>
<sequence>MSEGLDQETLEGRLKAMLDTLSEDDLRYQALKGSVDFRSAWVELAEYLSDIVDNDAFKEWGYRTVFAYCATELDISRATARKILEGYSWLAEEAPEYLPRNRRPDEPARVLPDMDTVSVMAKGYREVADERVPQETYMELKDSALRGERNARELRKEFQEAVPEHLREEPAPNPLKHLKRALNEVEKALDQMEPEEQADMLQQAGELRDAIFALVSSQEIAGE</sequence>
<evidence type="ECO:0000313" key="3">
    <source>
        <dbReference type="Proteomes" id="UP000249169"/>
    </source>
</evidence>
<feature type="coiled-coil region" evidence="1">
    <location>
        <begin position="137"/>
        <end position="198"/>
    </location>
</feature>
<keyword evidence="1" id="KW-0175">Coiled coil</keyword>
<evidence type="ECO:0000313" key="2">
    <source>
        <dbReference type="EMBL" id="RAL21175.1"/>
    </source>
</evidence>
<dbReference type="AlphaFoldDB" id="A0A328C7R7"/>
<gene>
    <name evidence="2" type="ORF">DL240_13665</name>
</gene>
<dbReference type="OrthoDB" id="5499698at2"/>
<evidence type="ECO:0000256" key="1">
    <source>
        <dbReference type="SAM" id="Coils"/>
    </source>
</evidence>
<organism evidence="2 3">
    <name type="scientific">Lujinxingia litoralis</name>
    <dbReference type="NCBI Taxonomy" id="2211119"/>
    <lineage>
        <taxon>Bacteria</taxon>
        <taxon>Deltaproteobacteria</taxon>
        <taxon>Bradymonadales</taxon>
        <taxon>Lujinxingiaceae</taxon>
        <taxon>Lujinxingia</taxon>
    </lineage>
</organism>
<dbReference type="RefSeq" id="WP_111730463.1">
    <property type="nucleotide sequence ID" value="NZ_QHKO01000006.1"/>
</dbReference>
<keyword evidence="3" id="KW-1185">Reference proteome</keyword>
<comment type="caution">
    <text evidence="2">The sequence shown here is derived from an EMBL/GenBank/DDBJ whole genome shotgun (WGS) entry which is preliminary data.</text>
</comment>